<feature type="transmembrane region" description="Helical" evidence="1">
    <location>
        <begin position="69"/>
        <end position="88"/>
    </location>
</feature>
<keyword evidence="1" id="KW-0472">Membrane</keyword>
<feature type="transmembrane region" description="Helical" evidence="1">
    <location>
        <begin position="154"/>
        <end position="170"/>
    </location>
</feature>
<feature type="transmembrane region" description="Helical" evidence="1">
    <location>
        <begin position="123"/>
        <end position="142"/>
    </location>
</feature>
<dbReference type="InterPro" id="IPR037185">
    <property type="entry name" value="EmrE-like"/>
</dbReference>
<feature type="transmembrane region" description="Helical" evidence="1">
    <location>
        <begin position="38"/>
        <end position="57"/>
    </location>
</feature>
<dbReference type="SUPFAM" id="SSF103481">
    <property type="entry name" value="Multidrug resistance efflux transporter EmrE"/>
    <property type="match status" value="2"/>
</dbReference>
<dbReference type="EMBL" id="FNPF01000003">
    <property type="protein sequence ID" value="SDY09460.1"/>
    <property type="molecule type" value="Genomic_DNA"/>
</dbReference>
<evidence type="ECO:0000256" key="1">
    <source>
        <dbReference type="SAM" id="Phobius"/>
    </source>
</evidence>
<accession>A0A1H3H296</accession>
<protein>
    <submittedName>
        <fullName evidence="2">EamA domain-containing membrane protein RarD</fullName>
    </submittedName>
</protein>
<evidence type="ECO:0000313" key="3">
    <source>
        <dbReference type="Proteomes" id="UP000199286"/>
    </source>
</evidence>
<keyword evidence="1" id="KW-0812">Transmembrane</keyword>
<feature type="transmembrane region" description="Helical" evidence="1">
    <location>
        <begin position="247"/>
        <end position="265"/>
    </location>
</feature>
<proteinExistence type="predicted"/>
<dbReference type="RefSeq" id="WP_089880246.1">
    <property type="nucleotide sequence ID" value="NZ_FNPF01000003.1"/>
</dbReference>
<sequence length="296" mass="29717">MTQIGEIRVATALVLVSGVLWGFYWIPVRALAGMGLGGAWGTAAIAGAATLLLVPFALRGLGAAARAGLAGAVPVALGGAAFALYSIGFLYGRVALVALLYFLTPVWSVLIARVVFGLRTPPLRLVAVGVGLAGLAIMLGAGGQVPLPRGAGEWMGLIAGVLWSVSSIGIRNGPALPPPTSACVFTLGATFTALACVPLLSGPSAGLPADMLPAIALALGTGALWWSGAIALLIWATARLDPARVGILLMSEVLVGATSAAAFAGEHLSPFELAGGALVLLAGALEIWPQHRAVPI</sequence>
<dbReference type="OrthoDB" id="7340103at2"/>
<feature type="transmembrane region" description="Helical" evidence="1">
    <location>
        <begin position="7"/>
        <end position="26"/>
    </location>
</feature>
<feature type="transmembrane region" description="Helical" evidence="1">
    <location>
        <begin position="212"/>
        <end position="235"/>
    </location>
</feature>
<organism evidence="2 3">
    <name type="scientific">Citreimonas salinaria</name>
    <dbReference type="NCBI Taxonomy" id="321339"/>
    <lineage>
        <taxon>Bacteria</taxon>
        <taxon>Pseudomonadati</taxon>
        <taxon>Pseudomonadota</taxon>
        <taxon>Alphaproteobacteria</taxon>
        <taxon>Rhodobacterales</taxon>
        <taxon>Roseobacteraceae</taxon>
        <taxon>Citreimonas</taxon>
    </lineage>
</organism>
<gene>
    <name evidence="2" type="ORF">SAMN05444340_103178</name>
</gene>
<dbReference type="STRING" id="321339.SAMN05444340_103178"/>
<keyword evidence="3" id="KW-1185">Reference proteome</keyword>
<dbReference type="AlphaFoldDB" id="A0A1H3H296"/>
<evidence type="ECO:0000313" key="2">
    <source>
        <dbReference type="EMBL" id="SDY09460.1"/>
    </source>
</evidence>
<feature type="transmembrane region" description="Helical" evidence="1">
    <location>
        <begin position="94"/>
        <end position="116"/>
    </location>
</feature>
<reference evidence="2 3" key="1">
    <citation type="submission" date="2016-10" db="EMBL/GenBank/DDBJ databases">
        <authorList>
            <person name="de Groot N.N."/>
        </authorList>
    </citation>
    <scope>NUCLEOTIDE SEQUENCE [LARGE SCALE GENOMIC DNA]</scope>
    <source>
        <strain evidence="2 3">DSM 26880</strain>
    </source>
</reference>
<feature type="transmembrane region" description="Helical" evidence="1">
    <location>
        <begin position="182"/>
        <end position="200"/>
    </location>
</feature>
<dbReference type="Proteomes" id="UP000199286">
    <property type="component" value="Unassembled WGS sequence"/>
</dbReference>
<keyword evidence="1" id="KW-1133">Transmembrane helix</keyword>
<name>A0A1H3H296_9RHOB</name>